<dbReference type="SUPFAM" id="SSF56024">
    <property type="entry name" value="Phospholipase D/nuclease"/>
    <property type="match status" value="1"/>
</dbReference>
<keyword evidence="1" id="KW-1133">Transmembrane helix</keyword>
<reference evidence="4" key="1">
    <citation type="submission" date="2023-07" db="EMBL/GenBank/DDBJ databases">
        <title>Study on multiphase classification of strain Alteromonas salexigens isolated from the Yellow Sea.</title>
        <authorList>
            <person name="Sun L."/>
        </authorList>
    </citation>
    <scope>NUCLEOTIDE SEQUENCE [LARGE SCALE GENOMIC DNA]</scope>
    <source>
        <strain evidence="4">ASW11-19</strain>
    </source>
</reference>
<gene>
    <name evidence="3" type="ORF">OCL06_15885</name>
</gene>
<name>A0ABT2VRX4_9ALTE</name>
<dbReference type="Pfam" id="PF13091">
    <property type="entry name" value="PLDc_2"/>
    <property type="match status" value="1"/>
</dbReference>
<dbReference type="RefSeq" id="WP_262996370.1">
    <property type="nucleotide sequence ID" value="NZ_JAOTJC010000016.1"/>
</dbReference>
<sequence>MLFKSQALLLPTFNSDSKGKNAHMEIKCGNCGYETIVNASLIKTVIGGGMIAGGAVGWVTYAFAGLLGFYGGAAAIAGLLLAGGSFVLLGKDFNMAVSVAEKITDIFNKKEYECASCGETDWEFSGFEDADVISGDAHKNELRLAISEVKKELYIASGFLSSNVVNENFIQALRFTLLRNVQIYLIVSDYRSHASFWMKPGYDEALFELNKLSREFSNLQVIQSHTHQKGIVVDDKYAITGSFNFLSNQNVVRKETSLKVFDIKAINKVKREMLPS</sequence>
<dbReference type="InterPro" id="IPR001736">
    <property type="entry name" value="PLipase_D/transphosphatidylase"/>
</dbReference>
<accession>A0ABT2VRX4</accession>
<organism evidence="3 4">
    <name type="scientific">Alteromonas salexigens</name>
    <dbReference type="NCBI Taxonomy" id="2982530"/>
    <lineage>
        <taxon>Bacteria</taxon>
        <taxon>Pseudomonadati</taxon>
        <taxon>Pseudomonadota</taxon>
        <taxon>Gammaproteobacteria</taxon>
        <taxon>Alteromonadales</taxon>
        <taxon>Alteromonadaceae</taxon>
        <taxon>Alteromonas/Salinimonas group</taxon>
        <taxon>Alteromonas</taxon>
    </lineage>
</organism>
<protein>
    <submittedName>
        <fullName evidence="3">Phospholipase D-like domain-containing protein</fullName>
    </submittedName>
</protein>
<proteinExistence type="predicted"/>
<dbReference type="Gene3D" id="3.30.870.10">
    <property type="entry name" value="Endonuclease Chain A"/>
    <property type="match status" value="1"/>
</dbReference>
<evidence type="ECO:0000259" key="2">
    <source>
        <dbReference type="PROSITE" id="PS50035"/>
    </source>
</evidence>
<evidence type="ECO:0000313" key="3">
    <source>
        <dbReference type="EMBL" id="MCU7556072.1"/>
    </source>
</evidence>
<comment type="caution">
    <text evidence="3">The sequence shown here is derived from an EMBL/GenBank/DDBJ whole genome shotgun (WGS) entry which is preliminary data.</text>
</comment>
<evidence type="ECO:0000313" key="4">
    <source>
        <dbReference type="Proteomes" id="UP001209257"/>
    </source>
</evidence>
<dbReference type="EMBL" id="JAOTJC010000016">
    <property type="protein sequence ID" value="MCU7556072.1"/>
    <property type="molecule type" value="Genomic_DNA"/>
</dbReference>
<dbReference type="InterPro" id="IPR025202">
    <property type="entry name" value="PLD-like_dom"/>
</dbReference>
<keyword evidence="4" id="KW-1185">Reference proteome</keyword>
<keyword evidence="1" id="KW-0812">Transmembrane</keyword>
<keyword evidence="1" id="KW-0472">Membrane</keyword>
<dbReference type="Proteomes" id="UP001209257">
    <property type="component" value="Unassembled WGS sequence"/>
</dbReference>
<feature type="transmembrane region" description="Helical" evidence="1">
    <location>
        <begin position="69"/>
        <end position="89"/>
    </location>
</feature>
<feature type="transmembrane region" description="Helical" evidence="1">
    <location>
        <begin position="45"/>
        <end position="63"/>
    </location>
</feature>
<feature type="domain" description="PLD phosphodiesterase" evidence="2">
    <location>
        <begin position="222"/>
        <end position="249"/>
    </location>
</feature>
<dbReference type="PROSITE" id="PS50035">
    <property type="entry name" value="PLD"/>
    <property type="match status" value="1"/>
</dbReference>
<evidence type="ECO:0000256" key="1">
    <source>
        <dbReference type="SAM" id="Phobius"/>
    </source>
</evidence>